<accession>A0AA47M2Z3</accession>
<proteinExistence type="predicted"/>
<organism evidence="2 3">
    <name type="scientific">Merluccius polli</name>
    <name type="common">Benguela hake</name>
    <name type="synonym">Merluccius cadenati</name>
    <dbReference type="NCBI Taxonomy" id="89951"/>
    <lineage>
        <taxon>Eukaryota</taxon>
        <taxon>Metazoa</taxon>
        <taxon>Chordata</taxon>
        <taxon>Craniata</taxon>
        <taxon>Vertebrata</taxon>
        <taxon>Euteleostomi</taxon>
        <taxon>Actinopterygii</taxon>
        <taxon>Neopterygii</taxon>
        <taxon>Teleostei</taxon>
        <taxon>Neoteleostei</taxon>
        <taxon>Acanthomorphata</taxon>
        <taxon>Zeiogadaria</taxon>
        <taxon>Gadariae</taxon>
        <taxon>Gadiformes</taxon>
        <taxon>Gadoidei</taxon>
        <taxon>Merlucciidae</taxon>
        <taxon>Merluccius</taxon>
    </lineage>
</organism>
<dbReference type="EMBL" id="JAOPHQ010006257">
    <property type="protein sequence ID" value="KAK0132602.1"/>
    <property type="molecule type" value="Genomic_DNA"/>
</dbReference>
<dbReference type="Pfam" id="PF24764">
    <property type="entry name" value="rva_4"/>
    <property type="match status" value="1"/>
</dbReference>
<gene>
    <name evidence="2" type="ORF">N1851_032470</name>
</gene>
<evidence type="ECO:0000313" key="2">
    <source>
        <dbReference type="EMBL" id="KAK0132602.1"/>
    </source>
</evidence>
<dbReference type="AlphaFoldDB" id="A0AA47M2Z3"/>
<evidence type="ECO:0000259" key="1">
    <source>
        <dbReference type="Pfam" id="PF24764"/>
    </source>
</evidence>
<comment type="caution">
    <text evidence="2">The sequence shown here is derived from an EMBL/GenBank/DDBJ whole genome shotgun (WGS) entry which is preliminary data.</text>
</comment>
<name>A0AA47M2Z3_MERPO</name>
<protein>
    <recommendedName>
        <fullName evidence="1">Integrase core domain-containing protein</fullName>
    </recommendedName>
</protein>
<dbReference type="Proteomes" id="UP001174136">
    <property type="component" value="Unassembled WGS sequence"/>
</dbReference>
<sequence length="310" mass="34610">MFGRKMMTGFLSSRGISASEERVGAALRVVRPQYHEARQQGARNLNPIPYRADYCGQKLHVDQNEKLAMFGVTHVVAIDGYSGKLVGHSTMPIKNNLTIYEEVYRQAVLNHGLWDQLRTDCGTEFYLSLFMQDKLSGYRYSTDRPSFIQTPSTLVNNRVNYPIKACLTHLMNQEVISMDDGNVRFCVSTLACQVASVGLNRFVESWNAHRVPGRGIPSVLASGGCPVKITEDLLPCASEAADWYDTERGSSLTRLSTFGTDPFASEEERERARSRFTEAFGDISVLFDNTVNNNPGPLQDALQHLIRVSS</sequence>
<keyword evidence="3" id="KW-1185">Reference proteome</keyword>
<feature type="domain" description="Integrase core" evidence="1">
    <location>
        <begin position="56"/>
        <end position="211"/>
    </location>
</feature>
<reference evidence="2" key="1">
    <citation type="journal article" date="2023" name="Front. Mar. Sci.">
        <title>A new Merluccius polli reference genome to investigate the effects of global change in West African waters.</title>
        <authorList>
            <person name="Mateo J.L."/>
            <person name="Blanco-Fernandez C."/>
            <person name="Garcia-Vazquez E."/>
            <person name="Machado-Schiaffino G."/>
        </authorList>
    </citation>
    <scope>NUCLEOTIDE SEQUENCE</scope>
    <source>
        <strain evidence="2">C29</strain>
        <tissue evidence="2">Fin</tissue>
    </source>
</reference>
<dbReference type="PANTHER" id="PTHR46791:SF5">
    <property type="entry name" value="CLR5 DOMAIN-CONTAINING PROTEIN-RELATED"/>
    <property type="match status" value="1"/>
</dbReference>
<dbReference type="InterPro" id="IPR058913">
    <property type="entry name" value="Integrase_dom_put"/>
</dbReference>
<dbReference type="PANTHER" id="PTHR46791">
    <property type="entry name" value="EXPRESSED PROTEIN"/>
    <property type="match status" value="1"/>
</dbReference>
<evidence type="ECO:0000313" key="3">
    <source>
        <dbReference type="Proteomes" id="UP001174136"/>
    </source>
</evidence>